<dbReference type="PANTHER" id="PTHR42760:SF121">
    <property type="entry name" value="3-OXOACYL-(ACYL-CARRIER-PROTEIN) REDUCTASE"/>
    <property type="match status" value="1"/>
</dbReference>
<evidence type="ECO:0000256" key="2">
    <source>
        <dbReference type="ARBA" id="ARBA00022857"/>
    </source>
</evidence>
<dbReference type="PROSITE" id="PS00061">
    <property type="entry name" value="ADH_SHORT"/>
    <property type="match status" value="1"/>
</dbReference>
<dbReference type="Pfam" id="PF00106">
    <property type="entry name" value="adh_short"/>
    <property type="match status" value="2"/>
</dbReference>
<dbReference type="SUPFAM" id="SSF51735">
    <property type="entry name" value="NAD(P)-binding Rossmann-fold domains"/>
    <property type="match status" value="3"/>
</dbReference>
<comment type="similarity">
    <text evidence="1">Belongs to the short-chain dehydrogenases/reductases (SDR) family.</text>
</comment>
<dbReference type="InterPro" id="IPR002347">
    <property type="entry name" value="SDR_fam"/>
</dbReference>
<evidence type="ECO:0000313" key="4">
    <source>
        <dbReference type="Proteomes" id="UP000614334"/>
    </source>
</evidence>
<evidence type="ECO:0000313" key="3">
    <source>
        <dbReference type="EMBL" id="KAF8750788.1"/>
    </source>
</evidence>
<accession>A0A8H7M3U2</accession>
<name>A0A8H7M3U2_9AGAM</name>
<reference evidence="3" key="1">
    <citation type="submission" date="2020-09" db="EMBL/GenBank/DDBJ databases">
        <title>Comparative genome analyses of four rice-infecting Rhizoctonia solani isolates reveal extensive enrichment of homogalacturonan modification genes.</title>
        <authorList>
            <person name="Lee D.-Y."/>
            <person name="Jeon J."/>
            <person name="Kim K.-T."/>
            <person name="Cheong K."/>
            <person name="Song H."/>
            <person name="Choi G."/>
            <person name="Ko J."/>
            <person name="Opiyo S.O."/>
            <person name="Zuo S."/>
            <person name="Madhav S."/>
            <person name="Lee Y.-H."/>
            <person name="Wang G.-L."/>
        </authorList>
    </citation>
    <scope>NUCLEOTIDE SEQUENCE</scope>
    <source>
        <strain evidence="3">AG1-IA B2</strain>
    </source>
</reference>
<dbReference type="AlphaFoldDB" id="A0A8H7M3U2"/>
<dbReference type="InterPro" id="IPR020904">
    <property type="entry name" value="Sc_DH/Rdtase_CS"/>
</dbReference>
<dbReference type="PRINTS" id="PR00081">
    <property type="entry name" value="GDHRDH"/>
</dbReference>
<dbReference type="EMBL" id="JACYCF010000019">
    <property type="protein sequence ID" value="KAF8750788.1"/>
    <property type="molecule type" value="Genomic_DNA"/>
</dbReference>
<dbReference type="PANTHER" id="PTHR42760">
    <property type="entry name" value="SHORT-CHAIN DEHYDROGENASES/REDUCTASES FAMILY MEMBER"/>
    <property type="match status" value="1"/>
</dbReference>
<keyword evidence="2" id="KW-0521">NADP</keyword>
<dbReference type="GO" id="GO:0016616">
    <property type="term" value="F:oxidoreductase activity, acting on the CH-OH group of donors, NAD or NADP as acceptor"/>
    <property type="evidence" value="ECO:0007669"/>
    <property type="project" value="TreeGrafter"/>
</dbReference>
<dbReference type="Pfam" id="PF13561">
    <property type="entry name" value="adh_short_C2"/>
    <property type="match status" value="2"/>
</dbReference>
<evidence type="ECO:0000256" key="1">
    <source>
        <dbReference type="ARBA" id="ARBA00006484"/>
    </source>
</evidence>
<dbReference type="GO" id="GO:0048038">
    <property type="term" value="F:quinone binding"/>
    <property type="evidence" value="ECO:0007669"/>
    <property type="project" value="TreeGrafter"/>
</dbReference>
<dbReference type="FunFam" id="3.40.50.720:FF:000084">
    <property type="entry name" value="Short-chain dehydrogenase reductase"/>
    <property type="match status" value="1"/>
</dbReference>
<protein>
    <submittedName>
        <fullName evidence="3">KR domain</fullName>
    </submittedName>
</protein>
<dbReference type="Gene3D" id="3.40.50.720">
    <property type="entry name" value="NAD(P)-binding Rossmann-like Domain"/>
    <property type="match status" value="4"/>
</dbReference>
<dbReference type="InterPro" id="IPR036291">
    <property type="entry name" value="NAD(P)-bd_dom_sf"/>
</dbReference>
<sequence length="689" mass="73689">MARVAIVTGAAQGIGRAVALKLASNGVDVALADIPSKQDALEQVVKEIERLGRKAIAVTGDVSNEPQVQAIMVANAGINKTWSILELPEDGFDRIMNVNVKGVLYCYRAAAVQMIKQGRGGRIIGASSKVGVVGENNNVAYAVSKFGVRAITQTAALEWGQHNITVNAYAPGIAHTEMFTSTGGTIPGNAPIKRVGTPEEIAEVVGFLASEGASYVTGQTIGLTEDSCSAKVENADESEGIGRAIALRLASDGMDVAIIDLPAKKESLEKVSGEIQALGRKSLSLIADVSKEQEVKDAVKHTVEIWAGWMCRVEWGQYGITVNAYAPGIILTPLVTESGGGPNGENYVDMLMGNAAMKRVGQPEEVAALVGFLASDGASYITDKCDMVFVRPQGFNDRLNIVDGLNDVFFTELAIAKSSGDSIVDMKTLTARRNSMTRIAIVTGAAQGLGRAIALRMLLEHTSFTVTNFTLPGLASDGVDIAVNDITKRQTEVEQLIEEIKSLGRNAIAVLADVSKEAEVQDMGDKGQFTDQFNVKLVTDEIFDWTMNVNCKGVLYCYRAAATQMINQGRGGRIIGASSVRGLNDRSPGMGEYNITVNAYAPGLINTPMVKAAGNGASEEQTIQLLLPSTHFKRLGKVEEVAALSEDIPANGRYLTRTNNERKWRCHIKLKDNDKRKGTVQIAARIQGR</sequence>
<dbReference type="Proteomes" id="UP000614334">
    <property type="component" value="Unassembled WGS sequence"/>
</dbReference>
<comment type="caution">
    <text evidence="3">The sequence shown here is derived from an EMBL/GenBank/DDBJ whole genome shotgun (WGS) entry which is preliminary data.</text>
</comment>
<organism evidence="3 4">
    <name type="scientific">Rhizoctonia solani</name>
    <dbReference type="NCBI Taxonomy" id="456999"/>
    <lineage>
        <taxon>Eukaryota</taxon>
        <taxon>Fungi</taxon>
        <taxon>Dikarya</taxon>
        <taxon>Basidiomycota</taxon>
        <taxon>Agaricomycotina</taxon>
        <taxon>Agaricomycetes</taxon>
        <taxon>Cantharellales</taxon>
        <taxon>Ceratobasidiaceae</taxon>
        <taxon>Rhizoctonia</taxon>
    </lineage>
</organism>
<proteinExistence type="inferred from homology"/>
<dbReference type="GO" id="GO:0006633">
    <property type="term" value="P:fatty acid biosynthetic process"/>
    <property type="evidence" value="ECO:0007669"/>
    <property type="project" value="TreeGrafter"/>
</dbReference>
<gene>
    <name evidence="3" type="ORF">RHS01_09033</name>
</gene>